<organism evidence="3 4">
    <name type="scientific">Lysinibacillus alkalisoli</name>
    <dbReference type="NCBI Taxonomy" id="1911548"/>
    <lineage>
        <taxon>Bacteria</taxon>
        <taxon>Bacillati</taxon>
        <taxon>Bacillota</taxon>
        <taxon>Bacilli</taxon>
        <taxon>Bacillales</taxon>
        <taxon>Bacillaceae</taxon>
        <taxon>Lysinibacillus</taxon>
    </lineage>
</organism>
<evidence type="ECO:0000259" key="2">
    <source>
        <dbReference type="PROSITE" id="PS51186"/>
    </source>
</evidence>
<evidence type="ECO:0000313" key="3">
    <source>
        <dbReference type="EMBL" id="GGG25085.1"/>
    </source>
</evidence>
<dbReference type="CDD" id="cd04301">
    <property type="entry name" value="NAT_SF"/>
    <property type="match status" value="1"/>
</dbReference>
<feature type="domain" description="N-acetyltransferase" evidence="2">
    <location>
        <begin position="5"/>
        <end position="150"/>
    </location>
</feature>
<sequence>MFTIKTYDELTKDELYKILQLRINVFVVEQETYYEDLDDHDQQALHLMHMVDNKLLAYARMLPPGEIFEEASFGRIITAPETRGTGLGKKMMKTIMHTIYTEWGNPPIFIQAQDYLTDFYHSFGFVPVSETYTYECLPHRDMLYSPLTEDLSNEGLNALSTGNSELSKKRERGNTNMAKFKGKGVVVAGLIAGAAGYLRKKENRDKVLDMVGMAKEKVTDFANTQKENLSNQKEAEAESLQDTAKAAAGSSDLKIEENEMVSEGAQTTVQYYNEKQDDKVQESDDKKE</sequence>
<reference evidence="3" key="2">
    <citation type="submission" date="2020-09" db="EMBL/GenBank/DDBJ databases">
        <authorList>
            <person name="Sun Q."/>
            <person name="Zhou Y."/>
        </authorList>
    </citation>
    <scope>NUCLEOTIDE SEQUENCE</scope>
    <source>
        <strain evidence="3">CGMCC 1.15760</strain>
    </source>
</reference>
<dbReference type="GO" id="GO:0016747">
    <property type="term" value="F:acyltransferase activity, transferring groups other than amino-acyl groups"/>
    <property type="evidence" value="ECO:0007669"/>
    <property type="project" value="InterPro"/>
</dbReference>
<dbReference type="Gene3D" id="3.40.630.30">
    <property type="match status" value="1"/>
</dbReference>
<dbReference type="Pfam" id="PF13673">
    <property type="entry name" value="Acetyltransf_10"/>
    <property type="match status" value="1"/>
</dbReference>
<protein>
    <recommendedName>
        <fullName evidence="2">N-acetyltransferase domain-containing protein</fullName>
    </recommendedName>
</protein>
<evidence type="ECO:0000256" key="1">
    <source>
        <dbReference type="SAM" id="MobiDB-lite"/>
    </source>
</evidence>
<dbReference type="AlphaFoldDB" id="A0A917G729"/>
<dbReference type="InterPro" id="IPR016181">
    <property type="entry name" value="Acyl_CoA_acyltransferase"/>
</dbReference>
<feature type="compositionally biased region" description="Polar residues" evidence="1">
    <location>
        <begin position="264"/>
        <end position="273"/>
    </location>
</feature>
<keyword evidence="4" id="KW-1185">Reference proteome</keyword>
<feature type="compositionally biased region" description="Polar residues" evidence="1">
    <location>
        <begin position="222"/>
        <end position="232"/>
    </location>
</feature>
<gene>
    <name evidence="3" type="ORF">GCM10007425_19580</name>
</gene>
<accession>A0A917G729</accession>
<name>A0A917G729_9BACI</name>
<reference evidence="3" key="1">
    <citation type="journal article" date="2014" name="Int. J. Syst. Evol. Microbiol.">
        <title>Complete genome sequence of Corynebacterium casei LMG S-19264T (=DSM 44701T), isolated from a smear-ripened cheese.</title>
        <authorList>
            <consortium name="US DOE Joint Genome Institute (JGI-PGF)"/>
            <person name="Walter F."/>
            <person name="Albersmeier A."/>
            <person name="Kalinowski J."/>
            <person name="Ruckert C."/>
        </authorList>
    </citation>
    <scope>NUCLEOTIDE SEQUENCE</scope>
    <source>
        <strain evidence="3">CGMCC 1.15760</strain>
    </source>
</reference>
<dbReference type="EMBL" id="BMJT01000006">
    <property type="protein sequence ID" value="GGG25085.1"/>
    <property type="molecule type" value="Genomic_DNA"/>
</dbReference>
<proteinExistence type="predicted"/>
<dbReference type="Proteomes" id="UP000616608">
    <property type="component" value="Unassembled WGS sequence"/>
</dbReference>
<feature type="compositionally biased region" description="Basic and acidic residues" evidence="1">
    <location>
        <begin position="274"/>
        <end position="288"/>
    </location>
</feature>
<feature type="region of interest" description="Disordered" evidence="1">
    <location>
        <begin position="222"/>
        <end position="288"/>
    </location>
</feature>
<dbReference type="InterPro" id="IPR000182">
    <property type="entry name" value="GNAT_dom"/>
</dbReference>
<comment type="caution">
    <text evidence="3">The sequence shown here is derived from an EMBL/GenBank/DDBJ whole genome shotgun (WGS) entry which is preliminary data.</text>
</comment>
<dbReference type="SUPFAM" id="SSF55729">
    <property type="entry name" value="Acyl-CoA N-acyltransferases (Nat)"/>
    <property type="match status" value="1"/>
</dbReference>
<dbReference type="RefSeq" id="WP_188614871.1">
    <property type="nucleotide sequence ID" value="NZ_BMJT01000006.1"/>
</dbReference>
<evidence type="ECO:0000313" key="4">
    <source>
        <dbReference type="Proteomes" id="UP000616608"/>
    </source>
</evidence>
<dbReference type="PROSITE" id="PS51186">
    <property type="entry name" value="GNAT"/>
    <property type="match status" value="1"/>
</dbReference>